<keyword evidence="3" id="KW-1185">Reference proteome</keyword>
<evidence type="ECO:0000313" key="2">
    <source>
        <dbReference type="EMBL" id="ABK44839.1"/>
    </source>
</evidence>
<reference evidence="2 3" key="2">
    <citation type="journal article" date="2012" name="Int. J. Syst. Evol. Microbiol.">
        <title>Magnetococcus marinus gen. nov., sp. nov., a marine, magnetotactic bacterium that represents a novel lineage (Magnetococcaceae fam. nov.; Magnetococcales ord. nov.) at the base of the Alphaproteobacteria.</title>
        <authorList>
            <person name="Bazylinski D.A."/>
            <person name="Williams T.J."/>
            <person name="Lefevre C.T."/>
            <person name="Berg R.J."/>
            <person name="Zhang C.L."/>
            <person name="Bowser S.S."/>
            <person name="Dean A.J."/>
            <person name="Beveridge T.J."/>
        </authorList>
    </citation>
    <scope>NUCLEOTIDE SEQUENCE [LARGE SCALE GENOMIC DNA]</scope>
    <source>
        <strain evidence="3">ATCC BAA-1437 / JCM 17883 / MC-1</strain>
    </source>
</reference>
<dbReference type="SUPFAM" id="SSF55073">
    <property type="entry name" value="Nucleotide cyclase"/>
    <property type="match status" value="1"/>
</dbReference>
<protein>
    <submittedName>
        <fullName evidence="2">Diguanylate cyclase</fullName>
    </submittedName>
</protein>
<evidence type="ECO:0000313" key="3">
    <source>
        <dbReference type="Proteomes" id="UP000002586"/>
    </source>
</evidence>
<dbReference type="KEGG" id="mgm:Mmc1_2339"/>
<name>A0LA46_MAGMM</name>
<feature type="domain" description="GGDEF" evidence="1">
    <location>
        <begin position="153"/>
        <end position="321"/>
    </location>
</feature>
<sequence>MDVTPVNSPNPAAFKPPVTDVTLERQRSEICALWQRLDASAAAQLYGQATAYLSLTTPIISDNLGDHMPCAHFLESYLKALFCCQDPLHEEAFAQRSALMDTMRASGGKALSLASIWGALAFALQQLASNQEKSDHALWQETLLYRTLFADLERLLGIHLNLYELEDQLPLLDAQPFITALFQAITHAIRHQESLTVVSILPHHGHELSATDTREPPDAKATLPLARLLVRSCRAGDTVGRMDDGVLTLILGKTSGQEAVAWLQRIIDRFKKEKTGGFQFSSGMAHLAPGNKATPEELLRISRNNLEHALSHIHFGQGFYNHKTNFIG</sequence>
<accession>A0LA46</accession>
<proteinExistence type="predicted"/>
<evidence type="ECO:0000259" key="1">
    <source>
        <dbReference type="SMART" id="SM00267"/>
    </source>
</evidence>
<organism evidence="2 3">
    <name type="scientific">Magnetococcus marinus (strain ATCC BAA-1437 / JCM 17883 / MC-1)</name>
    <dbReference type="NCBI Taxonomy" id="156889"/>
    <lineage>
        <taxon>Bacteria</taxon>
        <taxon>Pseudomonadati</taxon>
        <taxon>Pseudomonadota</taxon>
        <taxon>Magnetococcia</taxon>
        <taxon>Magnetococcales</taxon>
        <taxon>Magnetococcaceae</taxon>
        <taxon>Magnetococcus</taxon>
    </lineage>
</organism>
<dbReference type="RefSeq" id="WP_011713960.1">
    <property type="nucleotide sequence ID" value="NC_008576.1"/>
</dbReference>
<dbReference type="Proteomes" id="UP000002586">
    <property type="component" value="Chromosome"/>
</dbReference>
<dbReference type="InterPro" id="IPR029787">
    <property type="entry name" value="Nucleotide_cyclase"/>
</dbReference>
<dbReference type="HOGENOM" id="CLU_846769_0_0_5"/>
<dbReference type="Gene3D" id="3.30.70.270">
    <property type="match status" value="1"/>
</dbReference>
<gene>
    <name evidence="2" type="ordered locus">Mmc1_2339</name>
</gene>
<dbReference type="STRING" id="156889.Mmc1_2339"/>
<dbReference type="AlphaFoldDB" id="A0LA46"/>
<reference evidence="3" key="1">
    <citation type="journal article" date="2009" name="Appl. Environ. Microbiol.">
        <title>Complete genome sequence of the chemolithoautotrophic marine magnetotactic coccus strain MC-1.</title>
        <authorList>
            <person name="Schubbe S."/>
            <person name="Williams T.J."/>
            <person name="Xie G."/>
            <person name="Kiss H.E."/>
            <person name="Brettin T.S."/>
            <person name="Martinez D."/>
            <person name="Ross C.A."/>
            <person name="Schuler D."/>
            <person name="Cox B.L."/>
            <person name="Nealson K.H."/>
            <person name="Bazylinski D.A."/>
        </authorList>
    </citation>
    <scope>NUCLEOTIDE SEQUENCE [LARGE SCALE GENOMIC DNA]</scope>
    <source>
        <strain evidence="3">ATCC BAA-1437 / JCM 17883 / MC-1</strain>
    </source>
</reference>
<dbReference type="InterPro" id="IPR000160">
    <property type="entry name" value="GGDEF_dom"/>
</dbReference>
<dbReference type="EMBL" id="CP000471">
    <property type="protein sequence ID" value="ABK44839.1"/>
    <property type="molecule type" value="Genomic_DNA"/>
</dbReference>
<dbReference type="SMART" id="SM00267">
    <property type="entry name" value="GGDEF"/>
    <property type="match status" value="1"/>
</dbReference>
<dbReference type="InterPro" id="IPR043128">
    <property type="entry name" value="Rev_trsase/Diguanyl_cyclase"/>
</dbReference>